<dbReference type="PANTHER" id="PTHR11048:SF28">
    <property type="entry name" value="4-HYDROXYBENZOATE POLYPRENYLTRANSFERASE, MITOCHONDRIAL"/>
    <property type="match status" value="1"/>
</dbReference>
<keyword evidence="8 10" id="KW-1133">Transmembrane helix</keyword>
<protein>
    <submittedName>
        <fullName evidence="11">4-hydroxybenzoate polyprenyltransferase</fullName>
        <ecNumber evidence="11">2.5.1.39</ecNumber>
    </submittedName>
</protein>
<evidence type="ECO:0000256" key="2">
    <source>
        <dbReference type="ARBA" id="ARBA00004141"/>
    </source>
</evidence>
<dbReference type="HAMAP" id="MF_01635">
    <property type="entry name" value="UbiA"/>
    <property type="match status" value="1"/>
</dbReference>
<proteinExistence type="inferred from homology"/>
<dbReference type="InterPro" id="IPR039653">
    <property type="entry name" value="Prenyltransferase"/>
</dbReference>
<dbReference type="PROSITE" id="PS00943">
    <property type="entry name" value="UBIA"/>
    <property type="match status" value="1"/>
</dbReference>
<accession>A0A3B1AQK8</accession>
<comment type="similarity">
    <text evidence="3">Belongs to the UbiA prenyltransferase family.</text>
</comment>
<dbReference type="Gene3D" id="1.20.120.1780">
    <property type="entry name" value="UbiA prenyltransferase"/>
    <property type="match status" value="1"/>
</dbReference>
<dbReference type="FunFam" id="1.20.120.1780:FF:000001">
    <property type="entry name" value="4-hydroxybenzoate octaprenyltransferase"/>
    <property type="match status" value="1"/>
</dbReference>
<dbReference type="Gene3D" id="1.10.357.140">
    <property type="entry name" value="UbiA prenyltransferase"/>
    <property type="match status" value="1"/>
</dbReference>
<comment type="subcellular location">
    <subcellularLocation>
        <location evidence="2">Membrane</location>
        <topology evidence="2">Multi-pass membrane protein</topology>
    </subcellularLocation>
</comment>
<keyword evidence="6 10" id="KW-0812">Transmembrane</keyword>
<evidence type="ECO:0000256" key="4">
    <source>
        <dbReference type="ARBA" id="ARBA00022475"/>
    </source>
</evidence>
<evidence type="ECO:0000256" key="6">
    <source>
        <dbReference type="ARBA" id="ARBA00022692"/>
    </source>
</evidence>
<dbReference type="CDD" id="cd13959">
    <property type="entry name" value="PT_UbiA_COQ2"/>
    <property type="match status" value="1"/>
</dbReference>
<dbReference type="InterPro" id="IPR044878">
    <property type="entry name" value="UbiA_sf"/>
</dbReference>
<dbReference type="GO" id="GO:0006744">
    <property type="term" value="P:ubiquinone biosynthetic process"/>
    <property type="evidence" value="ECO:0007669"/>
    <property type="project" value="TreeGrafter"/>
</dbReference>
<dbReference type="PANTHER" id="PTHR11048">
    <property type="entry name" value="PRENYLTRANSFERASES"/>
    <property type="match status" value="1"/>
</dbReference>
<dbReference type="EMBL" id="UOFS01000049">
    <property type="protein sequence ID" value="VAX01658.1"/>
    <property type="molecule type" value="Genomic_DNA"/>
</dbReference>
<organism evidence="11">
    <name type="scientific">hydrothermal vent metagenome</name>
    <dbReference type="NCBI Taxonomy" id="652676"/>
    <lineage>
        <taxon>unclassified sequences</taxon>
        <taxon>metagenomes</taxon>
        <taxon>ecological metagenomes</taxon>
    </lineage>
</organism>
<name>A0A3B1AQK8_9ZZZZ</name>
<evidence type="ECO:0000256" key="8">
    <source>
        <dbReference type="ARBA" id="ARBA00022989"/>
    </source>
</evidence>
<feature type="transmembrane region" description="Helical" evidence="10">
    <location>
        <begin position="264"/>
        <end position="284"/>
    </location>
</feature>
<feature type="transmembrane region" description="Helical" evidence="10">
    <location>
        <begin position="45"/>
        <end position="65"/>
    </location>
</feature>
<feature type="transmembrane region" description="Helical" evidence="10">
    <location>
        <begin position="86"/>
        <end position="106"/>
    </location>
</feature>
<evidence type="ECO:0000313" key="11">
    <source>
        <dbReference type="EMBL" id="VAX01658.1"/>
    </source>
</evidence>
<dbReference type="EC" id="2.5.1.39" evidence="11"/>
<dbReference type="InterPro" id="IPR000537">
    <property type="entry name" value="UbiA_prenyltransferase"/>
</dbReference>
<evidence type="ECO:0000256" key="7">
    <source>
        <dbReference type="ARBA" id="ARBA00022842"/>
    </source>
</evidence>
<evidence type="ECO:0000256" key="10">
    <source>
        <dbReference type="SAM" id="Phobius"/>
    </source>
</evidence>
<dbReference type="Pfam" id="PF01040">
    <property type="entry name" value="UbiA"/>
    <property type="match status" value="1"/>
</dbReference>
<feature type="transmembrane region" description="Helical" evidence="10">
    <location>
        <begin position="232"/>
        <end position="252"/>
    </location>
</feature>
<feature type="transmembrane region" description="Helical" evidence="10">
    <location>
        <begin position="205"/>
        <end position="226"/>
    </location>
</feature>
<dbReference type="GO" id="GO:0008412">
    <property type="term" value="F:4-hydroxybenzoate polyprenyltransferase activity"/>
    <property type="evidence" value="ECO:0007669"/>
    <property type="project" value="UniProtKB-EC"/>
</dbReference>
<reference evidence="11" key="1">
    <citation type="submission" date="2018-06" db="EMBL/GenBank/DDBJ databases">
        <authorList>
            <person name="Zhirakovskaya E."/>
        </authorList>
    </citation>
    <scope>NUCLEOTIDE SEQUENCE</scope>
</reference>
<dbReference type="InterPro" id="IPR030470">
    <property type="entry name" value="UbiA_prenylTrfase_CS"/>
</dbReference>
<dbReference type="GO" id="GO:0005886">
    <property type="term" value="C:plasma membrane"/>
    <property type="evidence" value="ECO:0007669"/>
    <property type="project" value="TreeGrafter"/>
</dbReference>
<keyword evidence="9 10" id="KW-0472">Membrane</keyword>
<evidence type="ECO:0000256" key="9">
    <source>
        <dbReference type="ARBA" id="ARBA00023136"/>
    </source>
</evidence>
<evidence type="ECO:0000256" key="3">
    <source>
        <dbReference type="ARBA" id="ARBA00005985"/>
    </source>
</evidence>
<evidence type="ECO:0000256" key="1">
    <source>
        <dbReference type="ARBA" id="ARBA00001946"/>
    </source>
</evidence>
<sequence length="286" mass="32380">MLDKLKLYFILMRFNRPVGLFLLLWPALWALWLAAQGTPDLSILIIFLIGVVLMRAAGCVINDIADRKIDRFVERTKQRPITSGKVSKREALILFFVLVALAFILVLQLNMLTVYLSFAALALASLYPFMKRHTHLPQVVLGMAFASSVPMAFAAQTGDIPKQAWLLYVLTVIWTVIYDTMYAMVDREDDLKIGVKSTAILFGDADKIILAVFQILLVIGYLLLGNELGLDIYYYSALVIASCFFIYQQYLIKDRDKALCFKAFLNNNWFGLSIYLGIVAHYALPI</sequence>
<dbReference type="NCBIfam" id="TIGR01474">
    <property type="entry name" value="ubiA_proteo"/>
    <property type="match status" value="1"/>
</dbReference>
<dbReference type="FunFam" id="1.10.357.140:FF:000002">
    <property type="entry name" value="4-hydroxybenzoate octaprenyltransferase"/>
    <property type="match status" value="1"/>
</dbReference>
<evidence type="ECO:0000256" key="5">
    <source>
        <dbReference type="ARBA" id="ARBA00022679"/>
    </source>
</evidence>
<dbReference type="InterPro" id="IPR006370">
    <property type="entry name" value="HB_polyprenyltransferase-like"/>
</dbReference>
<feature type="transmembrane region" description="Helical" evidence="10">
    <location>
        <begin position="136"/>
        <end position="153"/>
    </location>
</feature>
<gene>
    <name evidence="11" type="ORF">MNBD_GAMMA22-2061</name>
</gene>
<dbReference type="AlphaFoldDB" id="A0A3B1AQK8"/>
<comment type="cofactor">
    <cofactor evidence="1">
        <name>Mg(2+)</name>
        <dbReference type="ChEBI" id="CHEBI:18420"/>
    </cofactor>
</comment>
<keyword evidence="5 11" id="KW-0808">Transferase</keyword>
<keyword evidence="7" id="KW-0460">Magnesium</keyword>
<feature type="transmembrane region" description="Helical" evidence="10">
    <location>
        <begin position="165"/>
        <end position="185"/>
    </location>
</feature>
<keyword evidence="4" id="KW-1003">Cell membrane</keyword>